<evidence type="ECO:0000256" key="1">
    <source>
        <dbReference type="SAM" id="MobiDB-lite"/>
    </source>
</evidence>
<dbReference type="InterPro" id="IPR015894">
    <property type="entry name" value="Guanylate-bd_N"/>
</dbReference>
<dbReference type="PANTHER" id="PTHR37191:SF1">
    <property type="entry name" value="OS08G0112600 PROTEIN"/>
    <property type="match status" value="1"/>
</dbReference>
<accession>A0A804NKA6</accession>
<name>A0A804NKA6_MAIZE</name>
<feature type="domain" description="Guanylate-binding protein/Atlastin C-terminal" evidence="3">
    <location>
        <begin position="204"/>
        <end position="303"/>
    </location>
</feature>
<sequence>MGRKWNELLSSAPWRTGEAAEDEDAARMSREGKVSVTSNPEEMPTMSVPWSRRPDLDLTIDDFEEDEIDPELRYSFQRNSRGPCYASDTFGVRRADDTVLPLLQEFYLDLAEDNRKITPRDYLELALRPVQGGGRDISAKNAIRDSIRALFPDRECFTLVQPVNNEKDLQRLDQLPVSISSFELQLLFVVLYLKFSANIICCSALNVFAVGAGSARSKFEKLLHSSLKKAFEDYKRNAFLEADLQCSNKVQNMESKVRAACNSSNEKLDDIVRLLDDLLKEYESTAYGPGKWKRLATFLQQCLAGPVLDLFRRQLEHIDAERNALRLKCNSRDVELSEKIF</sequence>
<dbReference type="GO" id="GO:0003924">
    <property type="term" value="F:GTPase activity"/>
    <property type="evidence" value="ECO:0000318"/>
    <property type="project" value="GO_Central"/>
</dbReference>
<reference evidence="5" key="1">
    <citation type="journal article" date="2009" name="Science">
        <title>The B73 maize genome: complexity, diversity, and dynamics.</title>
        <authorList>
            <person name="Schnable P.S."/>
            <person name="Ware D."/>
            <person name="Fulton R.S."/>
            <person name="Stein J.C."/>
            <person name="Wei F."/>
            <person name="Pasternak S."/>
            <person name="Liang C."/>
            <person name="Zhang J."/>
            <person name="Fulton L."/>
            <person name="Graves T.A."/>
            <person name="Minx P."/>
            <person name="Reily A.D."/>
            <person name="Courtney L."/>
            <person name="Kruchowski S.S."/>
            <person name="Tomlinson C."/>
            <person name="Strong C."/>
            <person name="Delehaunty K."/>
            <person name="Fronick C."/>
            <person name="Courtney B."/>
            <person name="Rock S.M."/>
            <person name="Belter E."/>
            <person name="Du F."/>
            <person name="Kim K."/>
            <person name="Abbott R.M."/>
            <person name="Cotton M."/>
            <person name="Levy A."/>
            <person name="Marchetto P."/>
            <person name="Ochoa K."/>
            <person name="Jackson S.M."/>
            <person name="Gillam B."/>
            <person name="Chen W."/>
            <person name="Yan L."/>
            <person name="Higginbotham J."/>
            <person name="Cardenas M."/>
            <person name="Waligorski J."/>
            <person name="Applebaum E."/>
            <person name="Phelps L."/>
            <person name="Falcone J."/>
            <person name="Kanchi K."/>
            <person name="Thane T."/>
            <person name="Scimone A."/>
            <person name="Thane N."/>
            <person name="Henke J."/>
            <person name="Wang T."/>
            <person name="Ruppert J."/>
            <person name="Shah N."/>
            <person name="Rotter K."/>
            <person name="Hodges J."/>
            <person name="Ingenthron E."/>
            <person name="Cordes M."/>
            <person name="Kohlberg S."/>
            <person name="Sgro J."/>
            <person name="Delgado B."/>
            <person name="Mead K."/>
            <person name="Chinwalla A."/>
            <person name="Leonard S."/>
            <person name="Crouse K."/>
            <person name="Collura K."/>
            <person name="Kudrna D."/>
            <person name="Currie J."/>
            <person name="He R."/>
            <person name="Angelova A."/>
            <person name="Rajasekar S."/>
            <person name="Mueller T."/>
            <person name="Lomeli R."/>
            <person name="Scara G."/>
            <person name="Ko A."/>
            <person name="Delaney K."/>
            <person name="Wissotski M."/>
            <person name="Lopez G."/>
            <person name="Campos D."/>
            <person name="Braidotti M."/>
            <person name="Ashley E."/>
            <person name="Golser W."/>
            <person name="Kim H."/>
            <person name="Lee S."/>
            <person name="Lin J."/>
            <person name="Dujmic Z."/>
            <person name="Kim W."/>
            <person name="Talag J."/>
            <person name="Zuccolo A."/>
            <person name="Fan C."/>
            <person name="Sebastian A."/>
            <person name="Kramer M."/>
            <person name="Spiegel L."/>
            <person name="Nascimento L."/>
            <person name="Zutavern T."/>
            <person name="Miller B."/>
            <person name="Ambroise C."/>
            <person name="Muller S."/>
            <person name="Spooner W."/>
            <person name="Narechania A."/>
            <person name="Ren L."/>
            <person name="Wei S."/>
            <person name="Kumari S."/>
            <person name="Faga B."/>
            <person name="Levy M.J."/>
            <person name="McMahan L."/>
            <person name="Van Buren P."/>
            <person name="Vaughn M.W."/>
            <person name="Ying K."/>
            <person name="Yeh C.-T."/>
            <person name="Emrich S.J."/>
            <person name="Jia Y."/>
            <person name="Kalyanaraman A."/>
            <person name="Hsia A.-P."/>
            <person name="Barbazuk W.B."/>
            <person name="Baucom R.S."/>
            <person name="Brutnell T.P."/>
            <person name="Carpita N.C."/>
            <person name="Chaparro C."/>
            <person name="Chia J.-M."/>
            <person name="Deragon J.-M."/>
            <person name="Estill J.C."/>
            <person name="Fu Y."/>
            <person name="Jeddeloh J.A."/>
            <person name="Han Y."/>
            <person name="Lee H."/>
            <person name="Li P."/>
            <person name="Lisch D.R."/>
            <person name="Liu S."/>
            <person name="Liu Z."/>
            <person name="Nagel D.H."/>
            <person name="McCann M.C."/>
            <person name="SanMiguel P."/>
            <person name="Myers A.M."/>
            <person name="Nettleton D."/>
            <person name="Nguyen J."/>
            <person name="Penning B.W."/>
            <person name="Ponnala L."/>
            <person name="Schneider K.L."/>
            <person name="Schwartz D.C."/>
            <person name="Sharma A."/>
            <person name="Soderlund C."/>
            <person name="Springer N.M."/>
            <person name="Sun Q."/>
            <person name="Wang H."/>
            <person name="Waterman M."/>
            <person name="Westerman R."/>
            <person name="Wolfgruber T.K."/>
            <person name="Yang L."/>
            <person name="Yu Y."/>
            <person name="Zhang L."/>
            <person name="Zhou S."/>
            <person name="Zhu Q."/>
            <person name="Bennetzen J.L."/>
            <person name="Dawe R.K."/>
            <person name="Jiang J."/>
            <person name="Jiang N."/>
            <person name="Presting G.G."/>
            <person name="Wessler S.R."/>
            <person name="Aluru S."/>
            <person name="Martienssen R.A."/>
            <person name="Clifton S.W."/>
            <person name="McCombie W.R."/>
            <person name="Wing R.A."/>
            <person name="Wilson R.K."/>
        </authorList>
    </citation>
    <scope>NUCLEOTIDE SEQUENCE [LARGE SCALE GENOMIC DNA]</scope>
    <source>
        <strain evidence="5">cv. B73</strain>
    </source>
</reference>
<dbReference type="InParanoid" id="A0A804NKA6"/>
<reference evidence="4" key="3">
    <citation type="submission" date="2021-05" db="UniProtKB">
        <authorList>
            <consortium name="EnsemblPlants"/>
        </authorList>
    </citation>
    <scope>IDENTIFICATION</scope>
    <source>
        <strain evidence="4">cv. B73</strain>
    </source>
</reference>
<dbReference type="Proteomes" id="UP000007305">
    <property type="component" value="Chromosome 4"/>
</dbReference>
<dbReference type="PANTHER" id="PTHR37191">
    <property type="entry name" value="ZINC FINGER/BTB DOMAIN PROTEIN"/>
    <property type="match status" value="1"/>
</dbReference>
<evidence type="ECO:0000259" key="3">
    <source>
        <dbReference type="Pfam" id="PF02841"/>
    </source>
</evidence>
<reference evidence="4" key="2">
    <citation type="submission" date="2019-07" db="EMBL/GenBank/DDBJ databases">
        <authorList>
            <person name="Seetharam A."/>
            <person name="Woodhouse M."/>
            <person name="Cannon E."/>
        </authorList>
    </citation>
    <scope>NUCLEOTIDE SEQUENCE [LARGE SCALE GENOMIC DNA]</scope>
    <source>
        <strain evidence="4">cv. B73</strain>
    </source>
</reference>
<dbReference type="Gramene" id="Zm00001eb166970_T001">
    <property type="protein sequence ID" value="Zm00001eb166970_P001"/>
    <property type="gene ID" value="Zm00001eb166970"/>
</dbReference>
<dbReference type="InterPro" id="IPR003191">
    <property type="entry name" value="Guanylate-bd/ATL_C"/>
</dbReference>
<dbReference type="Gene3D" id="3.40.50.300">
    <property type="entry name" value="P-loop containing nucleotide triphosphate hydrolases"/>
    <property type="match status" value="1"/>
</dbReference>
<evidence type="ECO:0000313" key="4">
    <source>
        <dbReference type="EnsemblPlants" id="Zm00001eb166970_P001"/>
    </source>
</evidence>
<protein>
    <recommendedName>
        <fullName evidence="6">Guanylate-binding family protein</fullName>
    </recommendedName>
</protein>
<evidence type="ECO:0008006" key="6">
    <source>
        <dbReference type="Google" id="ProtNLM"/>
    </source>
</evidence>
<dbReference type="AlphaFoldDB" id="A0A804NKA6"/>
<dbReference type="EnsemblPlants" id="Zm00001eb166970_T001">
    <property type="protein sequence ID" value="Zm00001eb166970_P001"/>
    <property type="gene ID" value="Zm00001eb166970"/>
</dbReference>
<dbReference type="InterPro" id="IPR036543">
    <property type="entry name" value="Guanylate-bd_C_sf"/>
</dbReference>
<evidence type="ECO:0000259" key="2">
    <source>
        <dbReference type="Pfam" id="PF02263"/>
    </source>
</evidence>
<proteinExistence type="predicted"/>
<organism evidence="4 5">
    <name type="scientific">Zea mays</name>
    <name type="common">Maize</name>
    <dbReference type="NCBI Taxonomy" id="4577"/>
    <lineage>
        <taxon>Eukaryota</taxon>
        <taxon>Viridiplantae</taxon>
        <taxon>Streptophyta</taxon>
        <taxon>Embryophyta</taxon>
        <taxon>Tracheophyta</taxon>
        <taxon>Spermatophyta</taxon>
        <taxon>Magnoliopsida</taxon>
        <taxon>Liliopsida</taxon>
        <taxon>Poales</taxon>
        <taxon>Poaceae</taxon>
        <taxon>PACMAD clade</taxon>
        <taxon>Panicoideae</taxon>
        <taxon>Andropogonodae</taxon>
        <taxon>Andropogoneae</taxon>
        <taxon>Tripsacinae</taxon>
        <taxon>Zea</taxon>
    </lineage>
</organism>
<feature type="domain" description="Guanylate-binding protein N-terminal" evidence="2">
    <location>
        <begin position="102"/>
        <end position="176"/>
    </location>
</feature>
<dbReference type="SUPFAM" id="SSF48340">
    <property type="entry name" value="Interferon-induced guanylate-binding protein 1 (GBP1), C-terminal domain"/>
    <property type="match status" value="1"/>
</dbReference>
<dbReference type="InterPro" id="IPR027417">
    <property type="entry name" value="P-loop_NTPase"/>
</dbReference>
<feature type="region of interest" description="Disordered" evidence="1">
    <location>
        <begin position="1"/>
        <end position="51"/>
    </location>
</feature>
<dbReference type="Pfam" id="PF02263">
    <property type="entry name" value="GBP"/>
    <property type="match status" value="1"/>
</dbReference>
<keyword evidence="5" id="KW-1185">Reference proteome</keyword>
<dbReference type="GO" id="GO:0005525">
    <property type="term" value="F:GTP binding"/>
    <property type="evidence" value="ECO:0000318"/>
    <property type="project" value="GO_Central"/>
</dbReference>
<evidence type="ECO:0000313" key="5">
    <source>
        <dbReference type="Proteomes" id="UP000007305"/>
    </source>
</evidence>
<dbReference type="Pfam" id="PF02841">
    <property type="entry name" value="GBP_C"/>
    <property type="match status" value="1"/>
</dbReference>